<feature type="transmembrane region" description="Helical" evidence="6">
    <location>
        <begin position="7"/>
        <end position="24"/>
    </location>
</feature>
<dbReference type="EMBL" id="AGDZ01000007">
    <property type="protein sequence ID" value="EMB27351.1"/>
    <property type="molecule type" value="Genomic_DNA"/>
</dbReference>
<feature type="transmembrane region" description="Helical" evidence="6">
    <location>
        <begin position="113"/>
        <end position="134"/>
    </location>
</feature>
<feature type="transmembrane region" description="Helical" evidence="6">
    <location>
        <begin position="53"/>
        <end position="71"/>
    </location>
</feature>
<name>M2AVF4_TREDN</name>
<dbReference type="PATRIC" id="fig|999437.3.peg.270"/>
<comment type="caution">
    <text evidence="7">The sequence shown here is derived from an EMBL/GenBank/DDBJ whole genome shotgun (WGS) entry which is preliminary data.</text>
</comment>
<evidence type="ECO:0000256" key="4">
    <source>
        <dbReference type="ARBA" id="ARBA00022989"/>
    </source>
</evidence>
<dbReference type="GO" id="GO:0005886">
    <property type="term" value="C:plasma membrane"/>
    <property type="evidence" value="ECO:0007669"/>
    <property type="project" value="UniProtKB-ARBA"/>
</dbReference>
<dbReference type="CDD" id="cd16914">
    <property type="entry name" value="EcfT"/>
    <property type="match status" value="1"/>
</dbReference>
<dbReference type="PANTHER" id="PTHR34857">
    <property type="entry name" value="SLL0384 PROTEIN"/>
    <property type="match status" value="1"/>
</dbReference>
<evidence type="ECO:0000313" key="8">
    <source>
        <dbReference type="Proteomes" id="UP000016183"/>
    </source>
</evidence>
<dbReference type="Pfam" id="PF02361">
    <property type="entry name" value="CbiQ"/>
    <property type="match status" value="1"/>
</dbReference>
<feature type="transmembrane region" description="Helical" evidence="6">
    <location>
        <begin position="214"/>
        <end position="232"/>
    </location>
</feature>
<organism evidence="7 8">
    <name type="scientific">Treponema denticola SP33</name>
    <dbReference type="NCBI Taxonomy" id="999437"/>
    <lineage>
        <taxon>Bacteria</taxon>
        <taxon>Pseudomonadati</taxon>
        <taxon>Spirochaetota</taxon>
        <taxon>Spirochaetia</taxon>
        <taxon>Spirochaetales</taxon>
        <taxon>Treponemataceae</taxon>
        <taxon>Treponema</taxon>
    </lineage>
</organism>
<dbReference type="InterPro" id="IPR003339">
    <property type="entry name" value="ABC/ECF_trnsptr_transmembrane"/>
</dbReference>
<evidence type="ECO:0000256" key="1">
    <source>
        <dbReference type="ARBA" id="ARBA00004141"/>
    </source>
</evidence>
<evidence type="ECO:0000256" key="3">
    <source>
        <dbReference type="ARBA" id="ARBA00022692"/>
    </source>
</evidence>
<keyword evidence="2" id="KW-1003">Cell membrane</keyword>
<sequence length="240" mass="27529">MNTKRKADPRTVLGIVFIFISFGLAVNKPLPSHVLLIICNFYLWDVRAYRESVLYSGMYSIIAVSMFYIHYIPNSTIALMIVSLSYFIQKFVIAVMMIIFLKKKTSMPSIISAMQTMKFPNIIAIPLIVVFRYLPSLKEDYGCLKDSLKIRGISISGLRFLMHPIRSLELIIVPILFRSLRIAEELSTSVLLRGIENYKNRTNIYPLKFTKTDFVYGLCTAIAVGAVSYLQFSNRVEFMF</sequence>
<evidence type="ECO:0008006" key="9">
    <source>
        <dbReference type="Google" id="ProtNLM"/>
    </source>
</evidence>
<feature type="transmembrane region" description="Helical" evidence="6">
    <location>
        <begin position="77"/>
        <end position="101"/>
    </location>
</feature>
<evidence type="ECO:0000313" key="7">
    <source>
        <dbReference type="EMBL" id="EMB27351.1"/>
    </source>
</evidence>
<dbReference type="RefSeq" id="WP_010692928.1">
    <property type="nucleotide sequence ID" value="NZ_KB442453.1"/>
</dbReference>
<dbReference type="PANTHER" id="PTHR34857:SF2">
    <property type="entry name" value="SLL0384 PROTEIN"/>
    <property type="match status" value="1"/>
</dbReference>
<dbReference type="Proteomes" id="UP000016183">
    <property type="component" value="Unassembled WGS sequence"/>
</dbReference>
<comment type="subcellular location">
    <subcellularLocation>
        <location evidence="1">Membrane</location>
        <topology evidence="1">Multi-pass membrane protein</topology>
    </subcellularLocation>
</comment>
<protein>
    <recommendedName>
        <fullName evidence="9">Cobalt transport protein</fullName>
    </recommendedName>
</protein>
<keyword evidence="5 6" id="KW-0472">Membrane</keyword>
<keyword evidence="3 6" id="KW-0812">Transmembrane</keyword>
<dbReference type="AlphaFoldDB" id="M2AVF4"/>
<dbReference type="InterPro" id="IPR051611">
    <property type="entry name" value="ECF_transporter_component"/>
</dbReference>
<keyword evidence="4 6" id="KW-1133">Transmembrane helix</keyword>
<proteinExistence type="predicted"/>
<reference evidence="7 8" key="1">
    <citation type="submission" date="2012-01" db="EMBL/GenBank/DDBJ databases">
        <title>The Genome Sequence of Treponema denticola SP33.</title>
        <authorList>
            <consortium name="The Broad Institute Genome Sequencing Platform"/>
            <person name="Earl A."/>
            <person name="Ward D."/>
            <person name="Feldgarden M."/>
            <person name="Gevers D."/>
            <person name="Blanton J.M."/>
            <person name="Fenno C.J."/>
            <person name="Baranova O.V."/>
            <person name="Mathney J."/>
            <person name="Dewhirst F.E."/>
            <person name="Izard J."/>
            <person name="Young S.K."/>
            <person name="Zeng Q."/>
            <person name="Gargeya S."/>
            <person name="Fitzgerald M."/>
            <person name="Haas B."/>
            <person name="Abouelleil A."/>
            <person name="Alvarado L."/>
            <person name="Arachchi H.M."/>
            <person name="Berlin A."/>
            <person name="Chapman S.B."/>
            <person name="Gearin G."/>
            <person name="Goldberg J."/>
            <person name="Griggs A."/>
            <person name="Gujja S."/>
            <person name="Hansen M."/>
            <person name="Heiman D."/>
            <person name="Howarth C."/>
            <person name="Larimer J."/>
            <person name="Lui A."/>
            <person name="MacDonald P.J.P."/>
            <person name="McCowen C."/>
            <person name="Montmayeur A."/>
            <person name="Murphy C."/>
            <person name="Neiman D."/>
            <person name="Pearson M."/>
            <person name="Priest M."/>
            <person name="Roberts A."/>
            <person name="Saif S."/>
            <person name="Shea T."/>
            <person name="Sisk P."/>
            <person name="Stolte C."/>
            <person name="Sykes S."/>
            <person name="Wortman J."/>
            <person name="Nusbaum C."/>
            <person name="Birren B."/>
        </authorList>
    </citation>
    <scope>NUCLEOTIDE SEQUENCE [LARGE SCALE GENOMIC DNA]</scope>
    <source>
        <strain evidence="7 8">SP33</strain>
    </source>
</reference>
<accession>M2AVF4</accession>
<dbReference type="OrthoDB" id="3730291at2"/>
<gene>
    <name evidence="7" type="ORF">HMPREF9733_00270</name>
</gene>
<evidence type="ECO:0000256" key="6">
    <source>
        <dbReference type="SAM" id="Phobius"/>
    </source>
</evidence>
<dbReference type="HOGENOM" id="CLU_076847_3_0_12"/>
<evidence type="ECO:0000256" key="2">
    <source>
        <dbReference type="ARBA" id="ARBA00022475"/>
    </source>
</evidence>
<evidence type="ECO:0000256" key="5">
    <source>
        <dbReference type="ARBA" id="ARBA00023136"/>
    </source>
</evidence>